<dbReference type="EMBL" id="CM042010">
    <property type="protein sequence ID" value="KAI3778940.1"/>
    <property type="molecule type" value="Genomic_DNA"/>
</dbReference>
<evidence type="ECO:0000313" key="1">
    <source>
        <dbReference type="EMBL" id="KAI3778940.1"/>
    </source>
</evidence>
<keyword evidence="2" id="KW-1185">Reference proteome</keyword>
<reference evidence="1 2" key="2">
    <citation type="journal article" date="2022" name="Mol. Ecol. Resour.">
        <title>The genomes of chicory, endive, great burdock and yacon provide insights into Asteraceae paleo-polyploidization history and plant inulin production.</title>
        <authorList>
            <person name="Fan W."/>
            <person name="Wang S."/>
            <person name="Wang H."/>
            <person name="Wang A."/>
            <person name="Jiang F."/>
            <person name="Liu H."/>
            <person name="Zhao H."/>
            <person name="Xu D."/>
            <person name="Zhang Y."/>
        </authorList>
    </citation>
    <scope>NUCLEOTIDE SEQUENCE [LARGE SCALE GENOMIC DNA]</scope>
    <source>
        <strain evidence="2">cv. Punajuju</strain>
        <tissue evidence="1">Leaves</tissue>
    </source>
</reference>
<gene>
    <name evidence="1" type="ORF">L2E82_08330</name>
</gene>
<dbReference type="Proteomes" id="UP001055811">
    <property type="component" value="Linkage Group LG02"/>
</dbReference>
<sequence length="139" mass="16211">MTTTNIDPEGVYAVVELNYQGVFRRCPFSYEDGMKFTFTEHDWASMNYAECVTFLEKFMHENCKKLYYCEPDEPMYKGLRPISNDVEYASFIFITFGTLGKISLFVDHIGDELEDWVDFDKEGEEHDSCIEGRENGDDT</sequence>
<evidence type="ECO:0000313" key="2">
    <source>
        <dbReference type="Proteomes" id="UP001055811"/>
    </source>
</evidence>
<accession>A0ACB9G7A9</accession>
<protein>
    <submittedName>
        <fullName evidence="1">Uncharacterized protein</fullName>
    </submittedName>
</protein>
<name>A0ACB9G7A9_CICIN</name>
<organism evidence="1 2">
    <name type="scientific">Cichorium intybus</name>
    <name type="common">Chicory</name>
    <dbReference type="NCBI Taxonomy" id="13427"/>
    <lineage>
        <taxon>Eukaryota</taxon>
        <taxon>Viridiplantae</taxon>
        <taxon>Streptophyta</taxon>
        <taxon>Embryophyta</taxon>
        <taxon>Tracheophyta</taxon>
        <taxon>Spermatophyta</taxon>
        <taxon>Magnoliopsida</taxon>
        <taxon>eudicotyledons</taxon>
        <taxon>Gunneridae</taxon>
        <taxon>Pentapetalae</taxon>
        <taxon>asterids</taxon>
        <taxon>campanulids</taxon>
        <taxon>Asterales</taxon>
        <taxon>Asteraceae</taxon>
        <taxon>Cichorioideae</taxon>
        <taxon>Cichorieae</taxon>
        <taxon>Cichoriinae</taxon>
        <taxon>Cichorium</taxon>
    </lineage>
</organism>
<proteinExistence type="predicted"/>
<reference evidence="2" key="1">
    <citation type="journal article" date="2022" name="Mol. Ecol. Resour.">
        <title>The genomes of chicory, endive, great burdock and yacon provide insights into Asteraceae palaeo-polyploidization history and plant inulin production.</title>
        <authorList>
            <person name="Fan W."/>
            <person name="Wang S."/>
            <person name="Wang H."/>
            <person name="Wang A."/>
            <person name="Jiang F."/>
            <person name="Liu H."/>
            <person name="Zhao H."/>
            <person name="Xu D."/>
            <person name="Zhang Y."/>
        </authorList>
    </citation>
    <scope>NUCLEOTIDE SEQUENCE [LARGE SCALE GENOMIC DNA]</scope>
    <source>
        <strain evidence="2">cv. Punajuju</strain>
    </source>
</reference>
<comment type="caution">
    <text evidence="1">The sequence shown here is derived from an EMBL/GenBank/DDBJ whole genome shotgun (WGS) entry which is preliminary data.</text>
</comment>